<dbReference type="Pfam" id="PF13579">
    <property type="entry name" value="Glyco_trans_4_4"/>
    <property type="match status" value="1"/>
</dbReference>
<reference evidence="3 4" key="1">
    <citation type="submission" date="2016-08" db="EMBL/GenBank/DDBJ databases">
        <title>Whole genome sequence of Mesorhizobium sp. strain UASWS1009 isolated from industrial sewage.</title>
        <authorList>
            <person name="Crovadore J."/>
            <person name="Calmin G."/>
            <person name="Chablais R."/>
            <person name="Cochard B."/>
            <person name="Lefort F."/>
        </authorList>
    </citation>
    <scope>NUCLEOTIDE SEQUENCE [LARGE SCALE GENOMIC DNA]</scope>
    <source>
        <strain evidence="3 4">UASWS1009</strain>
    </source>
</reference>
<dbReference type="InterPro" id="IPR001296">
    <property type="entry name" value="Glyco_trans_1"/>
</dbReference>
<dbReference type="InterPro" id="IPR028098">
    <property type="entry name" value="Glyco_trans_4-like_N"/>
</dbReference>
<evidence type="ECO:0000259" key="1">
    <source>
        <dbReference type="Pfam" id="PF00534"/>
    </source>
</evidence>
<dbReference type="SUPFAM" id="SSF53756">
    <property type="entry name" value="UDP-Glycosyltransferase/glycogen phosphorylase"/>
    <property type="match status" value="1"/>
</dbReference>
<dbReference type="Proteomes" id="UP000094412">
    <property type="component" value="Unassembled WGS sequence"/>
</dbReference>
<sequence length="399" mass="43968">MTVLYIHMTGAFGGSSRSLSEAIGAFPKGAVKAFFVAPSGTATRFFSSLGEVVEARGLSQFDNTRYGRYCGLRWLVLAREIALLPATFVALRRARRLWPKVDIIHVNEFTGLLPWLLARWWFKVPVVVHVRSVASNDKSLRTRFVNHLLREKAEAVVAIDQTVRRSLPEDLPTEVIHNAFTPSGAAADDGSLTRLKLRETSLKIGFVGNLLKVKGIHDLVEAARILNERGVDVEYIVVGDDAAPSRGLRARALGLLGLRQDMKAEVEVAIDAYQLRNRFHMVGFSHNIAKAYARMDVLCFPSHYDAPGRPIFEAAFAGVPSIVAIQNPTSDTLINGETGLAVPPRNPIALASAIEKLAREPELAFRMGVAAKAMAQRNFDPQMNSAELLALYRRVFAKQ</sequence>
<proteinExistence type="predicted"/>
<evidence type="ECO:0008006" key="5">
    <source>
        <dbReference type="Google" id="ProtNLM"/>
    </source>
</evidence>
<dbReference type="Gene3D" id="3.40.50.2000">
    <property type="entry name" value="Glycogen Phosphorylase B"/>
    <property type="match status" value="2"/>
</dbReference>
<keyword evidence="4" id="KW-1185">Reference proteome</keyword>
<gene>
    <name evidence="3" type="ORF">QV13_20625</name>
</gene>
<evidence type="ECO:0000313" key="4">
    <source>
        <dbReference type="Proteomes" id="UP000094412"/>
    </source>
</evidence>
<dbReference type="STRING" id="1566387.QV13_20625"/>
<evidence type="ECO:0000259" key="2">
    <source>
        <dbReference type="Pfam" id="PF13579"/>
    </source>
</evidence>
<protein>
    <recommendedName>
        <fullName evidence="5">Glycosyl transferase family 1</fullName>
    </recommendedName>
</protein>
<dbReference type="PANTHER" id="PTHR12526">
    <property type="entry name" value="GLYCOSYLTRANSFERASE"/>
    <property type="match status" value="1"/>
</dbReference>
<organism evidence="3 4">
    <name type="scientific">Mesorhizobium hungaricum</name>
    <dbReference type="NCBI Taxonomy" id="1566387"/>
    <lineage>
        <taxon>Bacteria</taxon>
        <taxon>Pseudomonadati</taxon>
        <taxon>Pseudomonadota</taxon>
        <taxon>Alphaproteobacteria</taxon>
        <taxon>Hyphomicrobiales</taxon>
        <taxon>Phyllobacteriaceae</taxon>
        <taxon>Mesorhizobium</taxon>
    </lineage>
</organism>
<dbReference type="EMBL" id="MDEO01000035">
    <property type="protein sequence ID" value="OCX15163.1"/>
    <property type="molecule type" value="Genomic_DNA"/>
</dbReference>
<feature type="domain" description="Glycosyl transferase family 1" evidence="1">
    <location>
        <begin position="196"/>
        <end position="373"/>
    </location>
</feature>
<dbReference type="AlphaFoldDB" id="A0A1C2DKH2"/>
<dbReference type="Pfam" id="PF00534">
    <property type="entry name" value="Glycos_transf_1"/>
    <property type="match status" value="1"/>
</dbReference>
<evidence type="ECO:0000313" key="3">
    <source>
        <dbReference type="EMBL" id="OCX15163.1"/>
    </source>
</evidence>
<name>A0A1C2DKH2_9HYPH</name>
<comment type="caution">
    <text evidence="3">The sequence shown here is derived from an EMBL/GenBank/DDBJ whole genome shotgun (WGS) entry which is preliminary data.</text>
</comment>
<feature type="domain" description="Glycosyltransferase subfamily 4-like N-terminal" evidence="2">
    <location>
        <begin position="72"/>
        <end position="169"/>
    </location>
</feature>
<dbReference type="GO" id="GO:0016757">
    <property type="term" value="F:glycosyltransferase activity"/>
    <property type="evidence" value="ECO:0007669"/>
    <property type="project" value="InterPro"/>
</dbReference>
<accession>A0A1C2DKH2</accession>